<evidence type="ECO:0000256" key="1">
    <source>
        <dbReference type="SAM" id="MobiDB-lite"/>
    </source>
</evidence>
<feature type="chain" id="PRO_5007856340" evidence="2">
    <location>
        <begin position="28"/>
        <end position="226"/>
    </location>
</feature>
<feature type="compositionally biased region" description="Polar residues" evidence="1">
    <location>
        <begin position="110"/>
        <end position="119"/>
    </location>
</feature>
<evidence type="ECO:0000256" key="2">
    <source>
        <dbReference type="SAM" id="SignalP"/>
    </source>
</evidence>
<dbReference type="OrthoDB" id="10354075at2759"/>
<keyword evidence="4" id="KW-1185">Reference proteome</keyword>
<accession>A0A165D207</accession>
<dbReference type="AlphaFoldDB" id="A0A165D207"/>
<evidence type="ECO:0000313" key="3">
    <source>
        <dbReference type="EMBL" id="KZT03995.1"/>
    </source>
</evidence>
<organism evidence="3 4">
    <name type="scientific">Laetiporus sulphureus 93-53</name>
    <dbReference type="NCBI Taxonomy" id="1314785"/>
    <lineage>
        <taxon>Eukaryota</taxon>
        <taxon>Fungi</taxon>
        <taxon>Dikarya</taxon>
        <taxon>Basidiomycota</taxon>
        <taxon>Agaricomycotina</taxon>
        <taxon>Agaricomycetes</taxon>
        <taxon>Polyporales</taxon>
        <taxon>Laetiporus</taxon>
    </lineage>
</organism>
<dbReference type="InParanoid" id="A0A165D207"/>
<sequence>MTNAKATCARSAAEVVLVLVLVPVVFALDDVLDAEVTLRTAVEDVDVALEVNADEVDAEREVVAKLREVLMDASAQKRSARDSAEERLAGQLEAMQEVRFPMKRVEFDPQKQSTSTTLSHPALATAESRQVSTQVEYPLRLGYDAVLVDDKFAPELLLALDAELKFTLALALALTVSDADTETEPEDERESAPQTGETRRRSEMGSEESSMALESVEGQQGYERRG</sequence>
<dbReference type="RefSeq" id="XP_040761735.1">
    <property type="nucleotide sequence ID" value="XM_040909498.1"/>
</dbReference>
<gene>
    <name evidence="3" type="ORF">LAESUDRAFT_728710</name>
</gene>
<name>A0A165D207_9APHY</name>
<evidence type="ECO:0000313" key="4">
    <source>
        <dbReference type="Proteomes" id="UP000076871"/>
    </source>
</evidence>
<feature type="region of interest" description="Disordered" evidence="1">
    <location>
        <begin position="109"/>
        <end position="131"/>
    </location>
</feature>
<feature type="compositionally biased region" description="Acidic residues" evidence="1">
    <location>
        <begin position="179"/>
        <end position="189"/>
    </location>
</feature>
<feature type="region of interest" description="Disordered" evidence="1">
    <location>
        <begin position="177"/>
        <end position="226"/>
    </location>
</feature>
<keyword evidence="2" id="KW-0732">Signal</keyword>
<dbReference type="Proteomes" id="UP000076871">
    <property type="component" value="Unassembled WGS sequence"/>
</dbReference>
<dbReference type="EMBL" id="KV427640">
    <property type="protein sequence ID" value="KZT03995.1"/>
    <property type="molecule type" value="Genomic_DNA"/>
</dbReference>
<feature type="signal peptide" evidence="2">
    <location>
        <begin position="1"/>
        <end position="27"/>
    </location>
</feature>
<dbReference type="GeneID" id="63826527"/>
<protein>
    <submittedName>
        <fullName evidence="3">Uncharacterized protein</fullName>
    </submittedName>
</protein>
<reference evidence="3 4" key="1">
    <citation type="journal article" date="2016" name="Mol. Biol. Evol.">
        <title>Comparative Genomics of Early-Diverging Mushroom-Forming Fungi Provides Insights into the Origins of Lignocellulose Decay Capabilities.</title>
        <authorList>
            <person name="Nagy L.G."/>
            <person name="Riley R."/>
            <person name="Tritt A."/>
            <person name="Adam C."/>
            <person name="Daum C."/>
            <person name="Floudas D."/>
            <person name="Sun H."/>
            <person name="Yadav J.S."/>
            <person name="Pangilinan J."/>
            <person name="Larsson K.H."/>
            <person name="Matsuura K."/>
            <person name="Barry K."/>
            <person name="Labutti K."/>
            <person name="Kuo R."/>
            <person name="Ohm R.A."/>
            <person name="Bhattacharya S.S."/>
            <person name="Shirouzu T."/>
            <person name="Yoshinaga Y."/>
            <person name="Martin F.M."/>
            <person name="Grigoriev I.V."/>
            <person name="Hibbett D.S."/>
        </authorList>
    </citation>
    <scope>NUCLEOTIDE SEQUENCE [LARGE SCALE GENOMIC DNA]</scope>
    <source>
        <strain evidence="3 4">93-53</strain>
    </source>
</reference>
<proteinExistence type="predicted"/>